<reference evidence="2 3" key="1">
    <citation type="journal article" date="2013" name="Antonie Van Leeuwenhoek">
        <title>Dongia rigui sp. nov., isolated from freshwater of a large wetland in Korea.</title>
        <authorList>
            <person name="Baik K.S."/>
            <person name="Hwang Y.M."/>
            <person name="Choi J.S."/>
            <person name="Kwon J."/>
            <person name="Seong C.N."/>
        </authorList>
    </citation>
    <scope>NUCLEOTIDE SEQUENCE [LARGE SCALE GENOMIC DNA]</scope>
    <source>
        <strain evidence="2 3">04SU4-P</strain>
    </source>
</reference>
<dbReference type="Pfam" id="PF20254">
    <property type="entry name" value="DMFA2_C"/>
    <property type="match status" value="1"/>
</dbReference>
<accession>A0ABU5E406</accession>
<dbReference type="InterPro" id="IPR046540">
    <property type="entry name" value="DMFA2_C"/>
</dbReference>
<organism evidence="2 3">
    <name type="scientific">Dongia rigui</name>
    <dbReference type="NCBI Taxonomy" id="940149"/>
    <lineage>
        <taxon>Bacteria</taxon>
        <taxon>Pseudomonadati</taxon>
        <taxon>Pseudomonadota</taxon>
        <taxon>Alphaproteobacteria</taxon>
        <taxon>Rhodospirillales</taxon>
        <taxon>Dongiaceae</taxon>
        <taxon>Dongia</taxon>
    </lineage>
</organism>
<dbReference type="RefSeq" id="WP_320502735.1">
    <property type="nucleotide sequence ID" value="NZ_JAXCLX010000004.1"/>
</dbReference>
<dbReference type="Proteomes" id="UP001271769">
    <property type="component" value="Unassembled WGS sequence"/>
</dbReference>
<dbReference type="SUPFAM" id="SSF49899">
    <property type="entry name" value="Concanavalin A-like lectins/glucanases"/>
    <property type="match status" value="1"/>
</dbReference>
<dbReference type="InterPro" id="IPR013320">
    <property type="entry name" value="ConA-like_dom_sf"/>
</dbReference>
<evidence type="ECO:0000259" key="1">
    <source>
        <dbReference type="Pfam" id="PF20254"/>
    </source>
</evidence>
<dbReference type="Gene3D" id="2.60.120.200">
    <property type="match status" value="1"/>
</dbReference>
<comment type="caution">
    <text evidence="2">The sequence shown here is derived from an EMBL/GenBank/DDBJ whole genome shotgun (WGS) entry which is preliminary data.</text>
</comment>
<feature type="domain" description="N,N-dimethylformamidase beta subunit-like C-terminal" evidence="1">
    <location>
        <begin position="289"/>
        <end position="719"/>
    </location>
</feature>
<keyword evidence="3" id="KW-1185">Reference proteome</keyword>
<evidence type="ECO:0000313" key="2">
    <source>
        <dbReference type="EMBL" id="MDY0874266.1"/>
    </source>
</evidence>
<protein>
    <submittedName>
        <fullName evidence="2">DUF6605 domain-containing protein</fullName>
    </submittedName>
</protein>
<dbReference type="EMBL" id="JAXCLX010000004">
    <property type="protein sequence ID" value="MDY0874266.1"/>
    <property type="molecule type" value="Genomic_DNA"/>
</dbReference>
<name>A0ABU5E406_9PROT</name>
<proteinExistence type="predicted"/>
<evidence type="ECO:0000313" key="3">
    <source>
        <dbReference type="Proteomes" id="UP001271769"/>
    </source>
</evidence>
<sequence length="739" mass="81036">MLKIVGYTDRPSVRPGERLDFKVSCEDGARAFDARIVRLICGDDGPTSPGYKVLPIEAKVNGSYSGRKQAIDVGSYMLAKQPVTLHASAGFTLAAIIQPHWVDKEAPQTIIACHDLGHPGSMRGVSLGLDRSGAAAVTVGDGRGQITLGTGRPLLAKRWYLIAASYDATDRRLIVIQRPLDRQFGEPEHSDGSAVIPFTLPDMTHATLTVGAALVPGMVDRRQSQLHFDGKIEAPALYAGYLDPLRVSHPSWATQPCIARWDFSRDMAARVIHDQSGNGIDGELVNLPTRAVTGSNWHSETTNWRERPELYGAIHFHSDDLYDMGWATDFSWDLPGDLPSGIYGCELSTPDGGEDVVPFFVLPPKGRNTASVALLASTYTYLAYANSHHGYEDALSEVCYGALLELGPAEQFLKERRDFGISLYDRHRDGSGSSYSSWLRPILNTRPKRAIWNFNADLHITDWLHAIGQPYDIITDDRIHAEGADLLKGYRCVIAGTHPEYHSTQMLDAFERYQKDGGRLIYLGGNGFYWRIATNPEWPAAIEVRRGESGTRCYELPPGERYHAFTGEFGGLWRSQGRAPQKMFGVGFVTEGFDASSYYTRLADSFDPRAAFIFDGIGPTDRIGDFGILGGAAGLELDASDPELGTPAHALILAKSVEHSNTFLLTPEELLAGFPGLDAIESDRCRAELVFFETPSGGAAFSTGSIGWASALSHNKYDNNVSRITLNVLRRFLDPDAFA</sequence>
<gene>
    <name evidence="2" type="ORF">SMD31_20170</name>
</gene>